<name>A0ABX7FGQ4_9RHOB</name>
<evidence type="ECO:0000256" key="9">
    <source>
        <dbReference type="RuleBase" id="RU369079"/>
    </source>
</evidence>
<keyword evidence="4 9" id="KW-0997">Cell inner membrane</keyword>
<dbReference type="EMBL" id="CP047170">
    <property type="protein sequence ID" value="QRF69280.1"/>
    <property type="molecule type" value="Genomic_DNA"/>
</dbReference>
<comment type="similarity">
    <text evidence="8 9">Belongs to the TRAP transporter small permease family.</text>
</comment>
<keyword evidence="5 9" id="KW-0812">Transmembrane</keyword>
<evidence type="ECO:0000256" key="1">
    <source>
        <dbReference type="ARBA" id="ARBA00004429"/>
    </source>
</evidence>
<evidence type="ECO:0000256" key="2">
    <source>
        <dbReference type="ARBA" id="ARBA00022448"/>
    </source>
</evidence>
<dbReference type="InterPro" id="IPR007387">
    <property type="entry name" value="TRAP_DctQ"/>
</dbReference>
<dbReference type="InterPro" id="IPR055348">
    <property type="entry name" value="DctQ"/>
</dbReference>
<organism evidence="11 12">
    <name type="scientific">Ponticoccus alexandrii</name>
    <dbReference type="NCBI Taxonomy" id="1943633"/>
    <lineage>
        <taxon>Bacteria</taxon>
        <taxon>Pseudomonadati</taxon>
        <taxon>Pseudomonadota</taxon>
        <taxon>Alphaproteobacteria</taxon>
        <taxon>Rhodobacterales</taxon>
        <taxon>Roseobacteraceae</taxon>
        <taxon>Ponticoccus</taxon>
    </lineage>
</organism>
<keyword evidence="6 9" id="KW-1133">Transmembrane helix</keyword>
<dbReference type="PANTHER" id="PTHR35011">
    <property type="entry name" value="2,3-DIKETO-L-GULONATE TRAP TRANSPORTER SMALL PERMEASE PROTEIN YIAM"/>
    <property type="match status" value="1"/>
</dbReference>
<keyword evidence="2 9" id="KW-0813">Transport</keyword>
<evidence type="ECO:0000256" key="4">
    <source>
        <dbReference type="ARBA" id="ARBA00022519"/>
    </source>
</evidence>
<evidence type="ECO:0000313" key="12">
    <source>
        <dbReference type="Proteomes" id="UP000596387"/>
    </source>
</evidence>
<feature type="transmembrane region" description="Helical" evidence="9">
    <location>
        <begin position="12"/>
        <end position="36"/>
    </location>
</feature>
<feature type="transmembrane region" description="Helical" evidence="9">
    <location>
        <begin position="86"/>
        <end position="107"/>
    </location>
</feature>
<dbReference type="Pfam" id="PF04290">
    <property type="entry name" value="DctQ"/>
    <property type="match status" value="1"/>
</dbReference>
<feature type="transmembrane region" description="Helical" evidence="9">
    <location>
        <begin position="127"/>
        <end position="146"/>
    </location>
</feature>
<protein>
    <recommendedName>
        <fullName evidence="9">TRAP transporter small permease protein</fullName>
    </recommendedName>
</protein>
<evidence type="ECO:0000259" key="10">
    <source>
        <dbReference type="Pfam" id="PF04290"/>
    </source>
</evidence>
<evidence type="ECO:0000256" key="3">
    <source>
        <dbReference type="ARBA" id="ARBA00022475"/>
    </source>
</evidence>
<proteinExistence type="inferred from homology"/>
<keyword evidence="7 9" id="KW-0472">Membrane</keyword>
<sequence length="188" mass="20808">MLDRVIHWLDLFLQLFTVSLIVILAIIVLLAVGFRYSGNSLIWYDEVAVLLLAWITFSGAALAVLRNAHLGFNGLMFGLLLPGRIALFWLVEAIFFAIFAVTLWAGWTILGIFGNETMTTLRFVPRTFVQGILPVSAALILLGRGLTLPGRLTEVRSGIDPETREIQHEIARAEAELARSRAGTETNT</sequence>
<comment type="subcellular location">
    <subcellularLocation>
        <location evidence="1 9">Cell inner membrane</location>
        <topology evidence="1 9">Multi-pass membrane protein</topology>
    </subcellularLocation>
</comment>
<evidence type="ECO:0000256" key="6">
    <source>
        <dbReference type="ARBA" id="ARBA00022989"/>
    </source>
</evidence>
<keyword evidence="11" id="KW-0614">Plasmid</keyword>
<keyword evidence="3" id="KW-1003">Cell membrane</keyword>
<feature type="domain" description="Tripartite ATP-independent periplasmic transporters DctQ component" evidence="10">
    <location>
        <begin position="24"/>
        <end position="142"/>
    </location>
</feature>
<evidence type="ECO:0000313" key="11">
    <source>
        <dbReference type="EMBL" id="QRF69280.1"/>
    </source>
</evidence>
<accession>A0ABX7FGQ4</accession>
<comment type="subunit">
    <text evidence="9">The complex comprises the extracytoplasmic solute receptor protein and the two transmembrane proteins.</text>
</comment>
<evidence type="ECO:0000256" key="5">
    <source>
        <dbReference type="ARBA" id="ARBA00022692"/>
    </source>
</evidence>
<reference evidence="11 12" key="1">
    <citation type="submission" date="2019-12" db="EMBL/GenBank/DDBJ databases">
        <title>Complete Genome Sequence of a Quorum-Sensing Bacterium,Rhodobacteraceae bacterium C31, Isolated from a marine microalgae symbiotic bacteria.</title>
        <authorList>
            <person name="Zhang Y."/>
        </authorList>
    </citation>
    <scope>NUCLEOTIDE SEQUENCE [LARGE SCALE GENOMIC DNA]</scope>
    <source>
        <strain evidence="11 12">C31</strain>
        <plasmid evidence="11 12">p-SCP4</plasmid>
    </source>
</reference>
<gene>
    <name evidence="11" type="ORF">GQA70_23375</name>
</gene>
<comment type="function">
    <text evidence="9">Part of the tripartite ATP-independent periplasmic (TRAP) transport system.</text>
</comment>
<keyword evidence="12" id="KW-1185">Reference proteome</keyword>
<dbReference type="PANTHER" id="PTHR35011:SF2">
    <property type="entry name" value="2,3-DIKETO-L-GULONATE TRAP TRANSPORTER SMALL PERMEASE PROTEIN YIAM"/>
    <property type="match status" value="1"/>
</dbReference>
<evidence type="ECO:0000256" key="7">
    <source>
        <dbReference type="ARBA" id="ARBA00023136"/>
    </source>
</evidence>
<evidence type="ECO:0000256" key="8">
    <source>
        <dbReference type="ARBA" id="ARBA00038436"/>
    </source>
</evidence>
<dbReference type="RefSeq" id="WP_023849989.1">
    <property type="nucleotide sequence ID" value="NZ_CP047170.1"/>
</dbReference>
<feature type="transmembrane region" description="Helical" evidence="9">
    <location>
        <begin position="42"/>
        <end position="65"/>
    </location>
</feature>
<dbReference type="Proteomes" id="UP000596387">
    <property type="component" value="Plasmid p-SCP4"/>
</dbReference>
<geneLocation type="plasmid" evidence="11 12">
    <name>p-SCP4</name>
</geneLocation>